<evidence type="ECO:0000256" key="6">
    <source>
        <dbReference type="PIRSR" id="PIRSR000114-2"/>
    </source>
</evidence>
<keyword evidence="3 7" id="KW-0520">NAD</keyword>
<dbReference type="SUPFAM" id="SSF48179">
    <property type="entry name" value="6-phosphogluconate dehydrogenase C-terminal domain-like"/>
    <property type="match status" value="1"/>
</dbReference>
<feature type="binding site" evidence="6">
    <location>
        <position position="153"/>
    </location>
    <ligand>
        <name>substrate</name>
    </ligand>
</feature>
<dbReference type="InterPro" id="IPR011128">
    <property type="entry name" value="G3P_DH_NAD-dep_N"/>
</dbReference>
<comment type="similarity">
    <text evidence="1 8">Belongs to the NAD-dependent glycerol-3-phosphate dehydrogenase family.</text>
</comment>
<dbReference type="EC" id="1.1.1.8" evidence="9"/>
<dbReference type="NCBIfam" id="TIGR03376">
    <property type="entry name" value="glycerol3P_DH"/>
    <property type="match status" value="1"/>
</dbReference>
<dbReference type="OMA" id="NNRHENI"/>
<protein>
    <recommendedName>
        <fullName evidence="9">Glycerol-3-phosphate dehydrogenase [NAD(+)]</fullName>
        <ecNumber evidence="9">1.1.1.8</ecNumber>
    </recommendedName>
</protein>
<feature type="binding site" evidence="7">
    <location>
        <position position="331"/>
    </location>
    <ligand>
        <name>NAD(+)</name>
        <dbReference type="ChEBI" id="CHEBI:57540"/>
    </ligand>
</feature>
<dbReference type="PROSITE" id="PS00957">
    <property type="entry name" value="NAD_G3PDH"/>
    <property type="match status" value="1"/>
</dbReference>
<dbReference type="InterPro" id="IPR013328">
    <property type="entry name" value="6PGD_dom2"/>
</dbReference>
<evidence type="ECO:0000256" key="3">
    <source>
        <dbReference type="ARBA" id="ARBA00023027"/>
    </source>
</evidence>
<dbReference type="Gramene" id="C.cajan_00927.t">
    <property type="protein sequence ID" value="C.cajan_00927.t"/>
    <property type="gene ID" value="C.cajan_00927"/>
</dbReference>
<feature type="binding site" evidence="7">
    <location>
        <position position="302"/>
    </location>
    <ligand>
        <name>NAD(+)</name>
        <dbReference type="ChEBI" id="CHEBI:57540"/>
    </ligand>
</feature>
<feature type="binding site" evidence="7">
    <location>
        <position position="333"/>
    </location>
    <ligand>
        <name>NAD(+)</name>
        <dbReference type="ChEBI" id="CHEBI:57540"/>
    </ligand>
</feature>
<feature type="binding site" evidence="7">
    <location>
        <position position="186"/>
    </location>
    <ligand>
        <name>NAD(+)</name>
        <dbReference type="ChEBI" id="CHEBI:57540"/>
    </ligand>
</feature>
<evidence type="ECO:0000256" key="9">
    <source>
        <dbReference type="RuleBase" id="RU361243"/>
    </source>
</evidence>
<dbReference type="Gene3D" id="1.10.1040.10">
    <property type="entry name" value="N-(1-d-carboxylethyl)-l-norvaline Dehydrogenase, domain 2"/>
    <property type="match status" value="1"/>
</dbReference>
<dbReference type="GO" id="GO:0046168">
    <property type="term" value="P:glycerol-3-phosphate catabolic process"/>
    <property type="evidence" value="ECO:0007669"/>
    <property type="project" value="UniProtKB-UniRule"/>
</dbReference>
<gene>
    <name evidence="12" type="ORF">KK1_000952</name>
</gene>
<evidence type="ECO:0000256" key="4">
    <source>
        <dbReference type="ARBA" id="ARBA00048683"/>
    </source>
</evidence>
<dbReference type="STRING" id="3821.A0A151SJ14"/>
<evidence type="ECO:0000313" key="13">
    <source>
        <dbReference type="Proteomes" id="UP000075243"/>
    </source>
</evidence>
<evidence type="ECO:0000256" key="5">
    <source>
        <dbReference type="PIRSR" id="PIRSR000114-1"/>
    </source>
</evidence>
<dbReference type="EMBL" id="CM003613">
    <property type="protein sequence ID" value="KYP54755.1"/>
    <property type="molecule type" value="Genomic_DNA"/>
</dbReference>
<keyword evidence="2 8" id="KW-0560">Oxidoreductase</keyword>
<dbReference type="PIRSF" id="PIRSF000114">
    <property type="entry name" value="Glycerol-3-P_dh"/>
    <property type="match status" value="1"/>
</dbReference>
<dbReference type="Proteomes" id="UP000075243">
    <property type="component" value="Chromosome 11"/>
</dbReference>
<dbReference type="InterPro" id="IPR008927">
    <property type="entry name" value="6-PGluconate_DH-like_C_sf"/>
</dbReference>
<evidence type="ECO:0000256" key="1">
    <source>
        <dbReference type="ARBA" id="ARBA00011009"/>
    </source>
</evidence>
<keyword evidence="13" id="KW-1185">Reference proteome</keyword>
<evidence type="ECO:0000256" key="8">
    <source>
        <dbReference type="RuleBase" id="RU000437"/>
    </source>
</evidence>
<evidence type="ECO:0000256" key="2">
    <source>
        <dbReference type="ARBA" id="ARBA00023002"/>
    </source>
</evidence>
<dbReference type="InterPro" id="IPR006109">
    <property type="entry name" value="G3P_DH_NAD-dep_C"/>
</dbReference>
<evidence type="ECO:0000259" key="11">
    <source>
        <dbReference type="Pfam" id="PF07479"/>
    </source>
</evidence>
<evidence type="ECO:0000313" key="12">
    <source>
        <dbReference type="EMBL" id="KYP54755.1"/>
    </source>
</evidence>
<comment type="catalytic activity">
    <reaction evidence="4 9">
        <text>sn-glycerol 3-phosphate + NAD(+) = dihydroxyacetone phosphate + NADH + H(+)</text>
        <dbReference type="Rhea" id="RHEA:11092"/>
        <dbReference type="ChEBI" id="CHEBI:15378"/>
        <dbReference type="ChEBI" id="CHEBI:57540"/>
        <dbReference type="ChEBI" id="CHEBI:57597"/>
        <dbReference type="ChEBI" id="CHEBI:57642"/>
        <dbReference type="ChEBI" id="CHEBI:57945"/>
        <dbReference type="EC" id="1.1.1.8"/>
    </reaction>
</comment>
<dbReference type="GO" id="GO:0005975">
    <property type="term" value="P:carbohydrate metabolic process"/>
    <property type="evidence" value="ECO:0007669"/>
    <property type="project" value="InterPro"/>
</dbReference>
<dbReference type="InterPro" id="IPR006168">
    <property type="entry name" value="G3P_DH_NAD-dep"/>
</dbReference>
<dbReference type="GO" id="GO:0141152">
    <property type="term" value="F:glycerol-3-phosphate dehydrogenase (NAD+) activity"/>
    <property type="evidence" value="ECO:0007669"/>
    <property type="project" value="UniProtKB-UniRule"/>
</dbReference>
<dbReference type="Pfam" id="PF01210">
    <property type="entry name" value="NAD_Gly3P_dh_N"/>
    <property type="match status" value="1"/>
</dbReference>
<feature type="active site" description="Proton acceptor" evidence="5">
    <location>
        <position position="238"/>
    </location>
</feature>
<feature type="binding site" evidence="7">
    <location>
        <position position="130"/>
    </location>
    <ligand>
        <name>NAD(+)</name>
        <dbReference type="ChEBI" id="CHEBI:57540"/>
    </ligand>
</feature>
<reference evidence="12 13" key="1">
    <citation type="journal article" date="2012" name="Nat. Biotechnol.">
        <title>Draft genome sequence of pigeonpea (Cajanus cajan), an orphan legume crop of resource-poor farmers.</title>
        <authorList>
            <person name="Varshney R.K."/>
            <person name="Chen W."/>
            <person name="Li Y."/>
            <person name="Bharti A.K."/>
            <person name="Saxena R.K."/>
            <person name="Schlueter J.A."/>
            <person name="Donoghue M.T."/>
            <person name="Azam S."/>
            <person name="Fan G."/>
            <person name="Whaley A.M."/>
            <person name="Farmer A.D."/>
            <person name="Sheridan J."/>
            <person name="Iwata A."/>
            <person name="Tuteja R."/>
            <person name="Penmetsa R.V."/>
            <person name="Wu W."/>
            <person name="Upadhyaya H.D."/>
            <person name="Yang S.P."/>
            <person name="Shah T."/>
            <person name="Saxena K.B."/>
            <person name="Michael T."/>
            <person name="McCombie W.R."/>
            <person name="Yang B."/>
            <person name="Zhang G."/>
            <person name="Yang H."/>
            <person name="Wang J."/>
            <person name="Spillane C."/>
            <person name="Cook D.R."/>
            <person name="May G.D."/>
            <person name="Xu X."/>
            <person name="Jackson S.A."/>
        </authorList>
    </citation>
    <scope>NUCLEOTIDE SEQUENCE [LARGE SCALE GENOMIC DNA]</scope>
    <source>
        <strain evidence="13">cv. Asha</strain>
    </source>
</reference>
<feature type="binding site" evidence="6">
    <location>
        <begin position="302"/>
        <end position="303"/>
    </location>
    <ligand>
        <name>substrate</name>
    </ligand>
</feature>
<accession>A0A151SJ14</accession>
<feature type="binding site" evidence="7">
    <location>
        <position position="73"/>
    </location>
    <ligand>
        <name>NAD(+)</name>
        <dbReference type="ChEBI" id="CHEBI:57540"/>
    </ligand>
</feature>
<dbReference type="PRINTS" id="PR00077">
    <property type="entry name" value="GPDHDRGNASE"/>
</dbReference>
<name>A0A151SJ14_CAJCA</name>
<feature type="domain" description="Glycerol-3-phosphate dehydrogenase NAD-dependent N-terminal" evidence="10">
    <location>
        <begin position="37"/>
        <end position="205"/>
    </location>
</feature>
<dbReference type="SUPFAM" id="SSF51735">
    <property type="entry name" value="NAD(P)-binding Rossmann-fold domains"/>
    <property type="match status" value="1"/>
</dbReference>
<dbReference type="GO" id="GO:0042803">
    <property type="term" value="F:protein homodimerization activity"/>
    <property type="evidence" value="ECO:0007669"/>
    <property type="project" value="InterPro"/>
</dbReference>
<dbReference type="FunFam" id="3.40.50.720:FF:000276">
    <property type="entry name" value="Glycerol-3-phosphate dehydrogenase [NAD(+)]"/>
    <property type="match status" value="1"/>
</dbReference>
<evidence type="ECO:0000256" key="7">
    <source>
        <dbReference type="PIRSR" id="PIRSR000114-3"/>
    </source>
</evidence>
<dbReference type="InterPro" id="IPR036291">
    <property type="entry name" value="NAD(P)-bd_dom_sf"/>
</dbReference>
<feature type="domain" description="Glycerol-3-phosphate dehydrogenase NAD-dependent C-terminal" evidence="11">
    <location>
        <begin position="227"/>
        <end position="375"/>
    </location>
</feature>
<dbReference type="PANTHER" id="PTHR11728:SF8">
    <property type="entry name" value="GLYCEROL-3-PHOSPHATE DEHYDROGENASE [NAD(+)]-RELATED"/>
    <property type="match status" value="1"/>
</dbReference>
<dbReference type="InterPro" id="IPR017751">
    <property type="entry name" value="G3P_DH_NAD-dep_euk"/>
</dbReference>
<feature type="binding site" evidence="7">
    <location>
        <begin position="42"/>
        <end position="47"/>
    </location>
    <ligand>
        <name>NAD(+)</name>
        <dbReference type="ChEBI" id="CHEBI:57540"/>
    </ligand>
</feature>
<dbReference type="FunFam" id="1.10.1040.10:FF:000004">
    <property type="entry name" value="Glycerol-3-phosphate dehydrogenase [NAD(+)]"/>
    <property type="match status" value="1"/>
</dbReference>
<dbReference type="GO" id="GO:0051287">
    <property type="term" value="F:NAD binding"/>
    <property type="evidence" value="ECO:0007669"/>
    <property type="project" value="UniProtKB-UniRule"/>
</dbReference>
<dbReference type="Gene3D" id="3.40.50.720">
    <property type="entry name" value="NAD(P)-binding Rossmann-like Domain"/>
    <property type="match status" value="1"/>
</dbReference>
<sequence>MCFYCLFVFYSVPPPFAIVSLSFPCPLRRNNDVIMYKVTVVGSGNWGSVAAKLIASNTLRLNSFHDEVRMWVFEEKLPSGEKLTDVINKTNENVKYLPGIKLGKNVVADPDLENAVKDANMLVFVTPHQFMEGICKRLAGKIRPDAEGISLIKGMEVKKEGPCMISTLISKRLGINCSVLMGANIANEIAMEKFSEATVGYSKNKEAAERWVQLFRTPYFIVTDVQDVEGVELCGTLKNVVAIAAGFVDGLEMGNNTKAAIMRIGLNEMMVFSKMLFPSVKESTYFESCGVADLITTCLGGRNRKVGEAYARYGGKRSFDELEAELLNGQKLQGVLTALEVHEVLSDRGCVHMFPLFSAVHAISAGRLPPSAIVEISNEKPRYTLHYKLREAVVFHVKK</sequence>
<proteinExistence type="inferred from homology"/>
<dbReference type="AlphaFoldDB" id="A0A151SJ14"/>
<organism evidence="12 13">
    <name type="scientific">Cajanus cajan</name>
    <name type="common">Pigeon pea</name>
    <name type="synonym">Cajanus indicus</name>
    <dbReference type="NCBI Taxonomy" id="3821"/>
    <lineage>
        <taxon>Eukaryota</taxon>
        <taxon>Viridiplantae</taxon>
        <taxon>Streptophyta</taxon>
        <taxon>Embryophyta</taxon>
        <taxon>Tracheophyta</taxon>
        <taxon>Spermatophyta</taxon>
        <taxon>Magnoliopsida</taxon>
        <taxon>eudicotyledons</taxon>
        <taxon>Gunneridae</taxon>
        <taxon>Pentapetalae</taxon>
        <taxon>rosids</taxon>
        <taxon>fabids</taxon>
        <taxon>Fabales</taxon>
        <taxon>Fabaceae</taxon>
        <taxon>Papilionoideae</taxon>
        <taxon>50 kb inversion clade</taxon>
        <taxon>NPAAA clade</taxon>
        <taxon>indigoferoid/millettioid clade</taxon>
        <taxon>Phaseoleae</taxon>
        <taxon>Cajanus</taxon>
    </lineage>
</organism>
<dbReference type="PANTHER" id="PTHR11728">
    <property type="entry name" value="GLYCEROL-3-PHOSPHATE DEHYDROGENASE"/>
    <property type="match status" value="1"/>
</dbReference>
<dbReference type="GO" id="GO:0005829">
    <property type="term" value="C:cytosol"/>
    <property type="evidence" value="ECO:0007669"/>
    <property type="project" value="TreeGrafter"/>
</dbReference>
<dbReference type="Pfam" id="PF07479">
    <property type="entry name" value="NAD_Gly3P_dh_C"/>
    <property type="match status" value="1"/>
</dbReference>
<evidence type="ECO:0000259" key="10">
    <source>
        <dbReference type="Pfam" id="PF01210"/>
    </source>
</evidence>